<sequence>MDLEDASSKARFLIRDRDSKFTAAFDALMTDAGLTAVTTGILVAQSPSPCTSPQPSTTTCAP</sequence>
<evidence type="ECO:0000313" key="2">
    <source>
        <dbReference type="Proteomes" id="UP001216579"/>
    </source>
</evidence>
<keyword evidence="2" id="KW-1185">Reference proteome</keyword>
<evidence type="ECO:0000313" key="1">
    <source>
        <dbReference type="EMBL" id="MDF3293278.1"/>
    </source>
</evidence>
<gene>
    <name evidence="1" type="ORF">P3G67_29530</name>
</gene>
<comment type="caution">
    <text evidence="1">The sequence shown here is derived from an EMBL/GenBank/DDBJ whole genome shotgun (WGS) entry which is preliminary data.</text>
</comment>
<reference evidence="1 2" key="1">
    <citation type="submission" date="2023-03" db="EMBL/GenBank/DDBJ databases">
        <title>Draft genome sequence of Streptomyces sp. RB6PN23 isolated from peat swamp forest in Thailand.</title>
        <authorList>
            <person name="Klaysubun C."/>
            <person name="Duangmal K."/>
        </authorList>
    </citation>
    <scope>NUCLEOTIDE SEQUENCE [LARGE SCALE GENOMIC DNA]</scope>
    <source>
        <strain evidence="1 2">RB6PN23</strain>
    </source>
</reference>
<accession>A0ABT5ZTY0</accession>
<name>A0ABT5ZTY0_9ACTN</name>
<proteinExistence type="predicted"/>
<organism evidence="1 2">
    <name type="scientific">Streptomyces silvisoli</name>
    <dbReference type="NCBI Taxonomy" id="3034235"/>
    <lineage>
        <taxon>Bacteria</taxon>
        <taxon>Bacillati</taxon>
        <taxon>Actinomycetota</taxon>
        <taxon>Actinomycetes</taxon>
        <taxon>Kitasatosporales</taxon>
        <taxon>Streptomycetaceae</taxon>
        <taxon>Streptomyces</taxon>
    </lineage>
</organism>
<dbReference type="EMBL" id="JARJBC010000024">
    <property type="protein sequence ID" value="MDF3293278.1"/>
    <property type="molecule type" value="Genomic_DNA"/>
</dbReference>
<protein>
    <submittedName>
        <fullName evidence="1">Uncharacterized protein</fullName>
    </submittedName>
</protein>
<dbReference type="Proteomes" id="UP001216579">
    <property type="component" value="Unassembled WGS sequence"/>
</dbReference>
<dbReference type="RefSeq" id="WP_276096216.1">
    <property type="nucleotide sequence ID" value="NZ_JARJBC010000024.1"/>
</dbReference>